<dbReference type="PANTHER" id="PTHR43000">
    <property type="entry name" value="DTDP-D-GLUCOSE 4,6-DEHYDRATASE-RELATED"/>
    <property type="match status" value="1"/>
</dbReference>
<evidence type="ECO:0000313" key="3">
    <source>
        <dbReference type="Proteomes" id="UP000277633"/>
    </source>
</evidence>
<dbReference type="InterPro" id="IPR036291">
    <property type="entry name" value="NAD(P)-bd_dom_sf"/>
</dbReference>
<reference evidence="2 3" key="1">
    <citation type="submission" date="2018-06" db="EMBL/GenBank/DDBJ databases">
        <title>Extensive metabolic versatility and redundancy in microbially diverse, dynamic hydrothermal sediments.</title>
        <authorList>
            <person name="Dombrowski N."/>
            <person name="Teske A."/>
            <person name="Baker B.J."/>
        </authorList>
    </citation>
    <scope>NUCLEOTIDE SEQUENCE [LARGE SCALE GENOMIC DNA]</scope>
    <source>
        <strain evidence="2">B9_G13</strain>
    </source>
</reference>
<dbReference type="Proteomes" id="UP000277633">
    <property type="component" value="Unassembled WGS sequence"/>
</dbReference>
<dbReference type="SUPFAM" id="SSF51735">
    <property type="entry name" value="NAD(P)-binding Rossmann-fold domains"/>
    <property type="match status" value="1"/>
</dbReference>
<dbReference type="AlphaFoldDB" id="A0A497JEY6"/>
<gene>
    <name evidence="2" type="ORF">DRO07_02765</name>
</gene>
<dbReference type="EMBL" id="QMWO01000101">
    <property type="protein sequence ID" value="RLG69061.1"/>
    <property type="molecule type" value="Genomic_DNA"/>
</dbReference>
<proteinExistence type="predicted"/>
<sequence length="279" mass="31322">MRVLITGIAGFVGSHLAEYALKKNAEIFGTILPNEPLNNIAHIKNQLTLFKCDITDAKKLELAVKKSKPDFVFHLAAQSSVTHSWKIPQKTMQVNVIGTTNLLESLHRYTPSARVLLASSREVYGKVKKSDLPIKEKQPAKPANPYGISKLAMEFLGMQYYYKYGLEAIIMRSFNLTGPRRPASFACSDWAEQLAEIELGLKEPKIEIGVVTALRDFTDVRDAVRAYWLAIQKCNPAEPYNLCSGKALKMKKVLEMILALSDRDIKVVRDEKKVVKIDV</sequence>
<comment type="caution">
    <text evidence="2">The sequence shown here is derived from an EMBL/GenBank/DDBJ whole genome shotgun (WGS) entry which is preliminary data.</text>
</comment>
<accession>A0A497JEY6</accession>
<dbReference type="Gene3D" id="3.90.25.10">
    <property type="entry name" value="UDP-galactose 4-epimerase, domain 1"/>
    <property type="match status" value="1"/>
</dbReference>
<name>A0A497JEY6_9ARCH</name>
<dbReference type="InterPro" id="IPR016040">
    <property type="entry name" value="NAD(P)-bd_dom"/>
</dbReference>
<evidence type="ECO:0000259" key="1">
    <source>
        <dbReference type="Pfam" id="PF16363"/>
    </source>
</evidence>
<dbReference type="Pfam" id="PF16363">
    <property type="entry name" value="GDP_Man_Dehyd"/>
    <property type="match status" value="1"/>
</dbReference>
<organism evidence="2 3">
    <name type="scientific">Candidatus Iainarchaeum sp</name>
    <dbReference type="NCBI Taxonomy" id="3101447"/>
    <lineage>
        <taxon>Archaea</taxon>
        <taxon>Candidatus Iainarchaeota</taxon>
        <taxon>Candidatus Iainarchaeia</taxon>
        <taxon>Candidatus Iainarchaeales</taxon>
        <taxon>Candidatus Iainarchaeaceae</taxon>
        <taxon>Candidatus Iainarchaeum</taxon>
    </lineage>
</organism>
<evidence type="ECO:0000313" key="2">
    <source>
        <dbReference type="EMBL" id="RLG69061.1"/>
    </source>
</evidence>
<feature type="non-terminal residue" evidence="2">
    <location>
        <position position="279"/>
    </location>
</feature>
<dbReference type="Gene3D" id="3.40.50.720">
    <property type="entry name" value="NAD(P)-binding Rossmann-like Domain"/>
    <property type="match status" value="1"/>
</dbReference>
<feature type="domain" description="NAD(P)-binding" evidence="1">
    <location>
        <begin position="4"/>
        <end position="269"/>
    </location>
</feature>
<dbReference type="CDD" id="cd05260">
    <property type="entry name" value="GDP_MD_SDR_e"/>
    <property type="match status" value="1"/>
</dbReference>
<protein>
    <submittedName>
        <fullName evidence="2">GDP-mannose 4,6 dehydratase</fullName>
    </submittedName>
</protein>